<accession>A0A8T8CAD9</accession>
<dbReference type="RefSeq" id="WP_007250712.1">
    <property type="nucleotide sequence ID" value="NZ_CP047261.1"/>
</dbReference>
<feature type="domain" description="TraG P-loop" evidence="1">
    <location>
        <begin position="516"/>
        <end position="819"/>
    </location>
</feature>
<dbReference type="Gene3D" id="1.10.8.730">
    <property type="match status" value="1"/>
</dbReference>
<dbReference type="PANTHER" id="PTHR30121:SF6">
    <property type="entry name" value="SLR6007 PROTEIN"/>
    <property type="match status" value="1"/>
</dbReference>
<dbReference type="Gene3D" id="3.40.50.300">
    <property type="entry name" value="P-loop containing nucleotide triphosphate hydrolases"/>
    <property type="match status" value="1"/>
</dbReference>
<organism evidence="2 3">
    <name type="scientific">Pseudomonas syringae pv. maculicola str. ES4326</name>
    <dbReference type="NCBI Taxonomy" id="629265"/>
    <lineage>
        <taxon>Bacteria</taxon>
        <taxon>Pseudomonadati</taxon>
        <taxon>Pseudomonadota</taxon>
        <taxon>Gammaproteobacteria</taxon>
        <taxon>Pseudomonadales</taxon>
        <taxon>Pseudomonadaceae</taxon>
        <taxon>Pseudomonas</taxon>
    </lineage>
</organism>
<dbReference type="Proteomes" id="UP000003811">
    <property type="component" value="Plasmid pPma4326F"/>
</dbReference>
<sequence length="960" mass="108893">MAKKSDLHLYDSELAGLGRRNYQGGMPIQLLSDAFLYEQQGRYFHTLDGRFAKIWKISGVDASMYNNDMLFDVTGSFADVLNKYPAGSTGQFLRHTHRDIRQIMGLYQDQIDPEAGDFAAAIAHSIMDRQFSAATSANGFFGDATAATLKKMQEDALADLEMDEVDEDVRATASEAIKREVREGRFPFVNDFYIVFMWQPEYIFGKFFDTTFKAALASVGLADANKMTERAYNGHAKIFGQYCTEIEQALATYGFQPEVLTGQGYINLHYGLMNPVRSFEIEPPKYRADIPILDALENPDIVETRDNLAATATFAHVETEPNGWTIHDRGVPYYIRPVSVMGKPIRSAPGMLQVAMAGIESESLITMNWSIPRPVVVTSRLAIRGRMIAAKESMRVGDKETRERQRADLDAVRNKVSSENASNREQFFDLSVHINLMGFNKEIIDDQAMSLERRLWRIGHKEVLRGDAVVRNSMPFNFRQTSMKLLKRSIPHLTESVSHMAPMFVEFQGVPHPAILMNNRAGQPIFLDLWGNSVNTAHSLICGTTGSGKSFTFNNLLMALRVKYRPKVWIIDKGDSYESLCLVLNGNYVRLTTERFVEPVSGRTIDPICINPFALKRDENDRNVMPELDEMFFVARMLIMMMEAGDGSGSTKSNLTKVTSSLLYQALEEFYRDWVETRPLDEPRFRDFIPHLIKTNFHEQKGEVLAENLTLYYGAGPFAAIFDGFLDVDWENDFTVLETQRMSKSPALGIVTLALFRQIDLYCKFKLDRSRKKVVAVDEAWATLSDPNAAKALSSFYRELRRYGAGCLLISQTVKDFVNLIKAETSGGGDSQDGILENTSHYFFLACSESDYRVAKQELAFTDEEVDLWRSLASLPPMYSEVFYRMRTSQSLYYSGVFRLFSAPMTLWIASSHPDDYRMRELRTEEIVNEQRIESSVARQQAIIDLSKTHPYGARYGQVV</sequence>
<proteinExistence type="predicted"/>
<dbReference type="PANTHER" id="PTHR30121">
    <property type="entry name" value="UNCHARACTERIZED PROTEIN YJGR-RELATED"/>
    <property type="match status" value="1"/>
</dbReference>
<dbReference type="InterPro" id="IPR027417">
    <property type="entry name" value="P-loop_NTPase"/>
</dbReference>
<dbReference type="InterPro" id="IPR043964">
    <property type="entry name" value="P-loop_TraG"/>
</dbReference>
<dbReference type="EMBL" id="CP047261">
    <property type="protein sequence ID" value="QHF00445.1"/>
    <property type="molecule type" value="Genomic_DNA"/>
</dbReference>
<geneLocation type="plasmid" evidence="2 3">
    <name>pPma4326F</name>
</geneLocation>
<dbReference type="SUPFAM" id="SSF52540">
    <property type="entry name" value="P-loop containing nucleoside triphosphate hydrolases"/>
    <property type="match status" value="1"/>
</dbReference>
<evidence type="ECO:0000313" key="3">
    <source>
        <dbReference type="Proteomes" id="UP000003811"/>
    </source>
</evidence>
<dbReference type="InterPro" id="IPR051162">
    <property type="entry name" value="T4SS_component"/>
</dbReference>
<evidence type="ECO:0000259" key="1">
    <source>
        <dbReference type="Pfam" id="PF19044"/>
    </source>
</evidence>
<keyword evidence="2" id="KW-0614">Plasmid</keyword>
<dbReference type="AlphaFoldDB" id="A0A8T8CAD9"/>
<protein>
    <recommendedName>
        <fullName evidence="1">TraG P-loop domain-containing protein</fullName>
    </recommendedName>
</protein>
<evidence type="ECO:0000313" key="2">
    <source>
        <dbReference type="EMBL" id="QHF00445.1"/>
    </source>
</evidence>
<dbReference type="Pfam" id="PF19044">
    <property type="entry name" value="P-loop_TraG"/>
    <property type="match status" value="1"/>
</dbReference>
<reference evidence="2 3" key="1">
    <citation type="journal article" date="2011" name="PLoS Pathog.">
        <title>Dynamic evolution of pathogenicity revealed by sequencing and comparative genomics of 19 Pseudomonas syringae isolates.</title>
        <authorList>
            <person name="Baltrus D.A."/>
            <person name="Nishimura M.T."/>
            <person name="Romanchuk A."/>
            <person name="Chang J.H."/>
            <person name="Mukhtar M.S."/>
            <person name="Cherkis K."/>
            <person name="Roach J."/>
            <person name="Grant S.R."/>
            <person name="Jones C.D."/>
            <person name="Dangl J.L."/>
        </authorList>
    </citation>
    <scope>NUCLEOTIDE SEQUENCE [LARGE SCALE GENOMIC DNA]</scope>
    <source>
        <strain evidence="2 3">ES4326</strain>
    </source>
</reference>
<name>A0A8T8CAD9_PSEYM</name>
<gene>
    <name evidence="2" type="ORF">PMA4326_028415</name>
</gene>